<dbReference type="Gramene" id="OE9A098504T1">
    <property type="protein sequence ID" value="OE9A098504C1"/>
    <property type="gene ID" value="OE9A098504"/>
</dbReference>
<accession>A0A8S0Q670</accession>
<evidence type="ECO:0000256" key="1">
    <source>
        <dbReference type="SAM" id="MobiDB-lite"/>
    </source>
</evidence>
<organism evidence="2 3">
    <name type="scientific">Olea europaea subsp. europaea</name>
    <dbReference type="NCBI Taxonomy" id="158383"/>
    <lineage>
        <taxon>Eukaryota</taxon>
        <taxon>Viridiplantae</taxon>
        <taxon>Streptophyta</taxon>
        <taxon>Embryophyta</taxon>
        <taxon>Tracheophyta</taxon>
        <taxon>Spermatophyta</taxon>
        <taxon>Magnoliopsida</taxon>
        <taxon>eudicotyledons</taxon>
        <taxon>Gunneridae</taxon>
        <taxon>Pentapetalae</taxon>
        <taxon>asterids</taxon>
        <taxon>lamiids</taxon>
        <taxon>Lamiales</taxon>
        <taxon>Oleaceae</taxon>
        <taxon>Oleeae</taxon>
        <taxon>Olea</taxon>
    </lineage>
</organism>
<sequence>NARLAAKCAARVARKSPLTLNVQVDYHAHLRVGAHLALVARAVVHVHVLDFEDPVGAALLVHGADSRVPDVSVLSCSQDFVLARAQPGDLQVGAGRECRRRRVCSLCAFGASSPGAVAVLFRCEIFVLVHLAAAAAALVWGPSRGDEPEVPRNSFLKSGSPSPAQPTSQVSS</sequence>
<feature type="compositionally biased region" description="Polar residues" evidence="1">
    <location>
        <begin position="155"/>
        <end position="172"/>
    </location>
</feature>
<evidence type="ECO:0000313" key="3">
    <source>
        <dbReference type="Proteomes" id="UP000594638"/>
    </source>
</evidence>
<name>A0A8S0Q670_OLEEU</name>
<dbReference type="EMBL" id="CACTIH010000914">
    <property type="protein sequence ID" value="CAA2962369.1"/>
    <property type="molecule type" value="Genomic_DNA"/>
</dbReference>
<reference evidence="2 3" key="1">
    <citation type="submission" date="2019-12" db="EMBL/GenBank/DDBJ databases">
        <authorList>
            <person name="Alioto T."/>
            <person name="Alioto T."/>
            <person name="Gomez Garrido J."/>
        </authorList>
    </citation>
    <scope>NUCLEOTIDE SEQUENCE [LARGE SCALE GENOMIC DNA]</scope>
</reference>
<proteinExistence type="predicted"/>
<dbReference type="AlphaFoldDB" id="A0A8S0Q670"/>
<evidence type="ECO:0000313" key="2">
    <source>
        <dbReference type="EMBL" id="CAA2962369.1"/>
    </source>
</evidence>
<protein>
    <submittedName>
        <fullName evidence="2">Uncharacterized protein</fullName>
    </submittedName>
</protein>
<feature type="region of interest" description="Disordered" evidence="1">
    <location>
        <begin position="144"/>
        <end position="172"/>
    </location>
</feature>
<comment type="caution">
    <text evidence="2">The sequence shown here is derived from an EMBL/GenBank/DDBJ whole genome shotgun (WGS) entry which is preliminary data.</text>
</comment>
<gene>
    <name evidence="2" type="ORF">OLEA9_A098504</name>
</gene>
<dbReference type="Proteomes" id="UP000594638">
    <property type="component" value="Unassembled WGS sequence"/>
</dbReference>
<keyword evidence="3" id="KW-1185">Reference proteome</keyword>
<feature type="non-terminal residue" evidence="2">
    <location>
        <position position="1"/>
    </location>
</feature>